<evidence type="ECO:0000313" key="1">
    <source>
        <dbReference type="EMBL" id="KAJ8547176.1"/>
    </source>
</evidence>
<proteinExistence type="predicted"/>
<dbReference type="OrthoDB" id="1224288at2759"/>
<gene>
    <name evidence="1" type="ORF">K7X08_010762</name>
</gene>
<dbReference type="EMBL" id="JAJAGQ010000012">
    <property type="protein sequence ID" value="KAJ8547176.1"/>
    <property type="molecule type" value="Genomic_DNA"/>
</dbReference>
<sequence>MTAVDISSTYLVYMSLQNYHSDDGIYRNCNVKISCPNLKVLKYSAQMAKDIILENLFSIEVVDLFIDDFDDLRKEIGMCVHKMIKNVPSISALKLCLDSILGYVDEDCMQVMMLLLKHSPSLEVLDLFSYENFDWDENWKMHDPSDSIVCLESSLNSEVD</sequence>
<dbReference type="Proteomes" id="UP001152561">
    <property type="component" value="Unassembled WGS sequence"/>
</dbReference>
<accession>A0A9Q1RAH9</accession>
<reference evidence="2" key="1">
    <citation type="journal article" date="2023" name="Proc. Natl. Acad. Sci. U.S.A.">
        <title>Genomic and structural basis for evolution of tropane alkaloid biosynthesis.</title>
        <authorList>
            <person name="Wanga Y.-J."/>
            <person name="Taina T."/>
            <person name="Yua J.-Y."/>
            <person name="Lia J."/>
            <person name="Xua B."/>
            <person name="Chenc J."/>
            <person name="D'Auriad J.C."/>
            <person name="Huanga J.-P."/>
            <person name="Huanga S.-X."/>
        </authorList>
    </citation>
    <scope>NUCLEOTIDE SEQUENCE [LARGE SCALE GENOMIC DNA]</scope>
    <source>
        <strain evidence="2">cv. KIB-2019</strain>
    </source>
</reference>
<comment type="caution">
    <text evidence="1">The sequence shown here is derived from an EMBL/GenBank/DDBJ whole genome shotgun (WGS) entry which is preliminary data.</text>
</comment>
<organism evidence="1 2">
    <name type="scientific">Anisodus acutangulus</name>
    <dbReference type="NCBI Taxonomy" id="402998"/>
    <lineage>
        <taxon>Eukaryota</taxon>
        <taxon>Viridiplantae</taxon>
        <taxon>Streptophyta</taxon>
        <taxon>Embryophyta</taxon>
        <taxon>Tracheophyta</taxon>
        <taxon>Spermatophyta</taxon>
        <taxon>Magnoliopsida</taxon>
        <taxon>eudicotyledons</taxon>
        <taxon>Gunneridae</taxon>
        <taxon>Pentapetalae</taxon>
        <taxon>asterids</taxon>
        <taxon>lamiids</taxon>
        <taxon>Solanales</taxon>
        <taxon>Solanaceae</taxon>
        <taxon>Solanoideae</taxon>
        <taxon>Hyoscyameae</taxon>
        <taxon>Anisodus</taxon>
    </lineage>
</organism>
<protein>
    <submittedName>
        <fullName evidence="1">Uncharacterized protein</fullName>
    </submittedName>
</protein>
<dbReference type="AlphaFoldDB" id="A0A9Q1RAH9"/>
<keyword evidence="2" id="KW-1185">Reference proteome</keyword>
<name>A0A9Q1RAH9_9SOLA</name>
<evidence type="ECO:0000313" key="2">
    <source>
        <dbReference type="Proteomes" id="UP001152561"/>
    </source>
</evidence>